<organism evidence="1 2">
    <name type="scientific">Citricoccus muralis</name>
    <dbReference type="NCBI Taxonomy" id="169134"/>
    <lineage>
        <taxon>Bacteria</taxon>
        <taxon>Bacillati</taxon>
        <taxon>Actinomycetota</taxon>
        <taxon>Actinomycetes</taxon>
        <taxon>Micrococcales</taxon>
        <taxon>Micrococcaceae</taxon>
        <taxon>Citricoccus</taxon>
    </lineage>
</organism>
<gene>
    <name evidence="1" type="ORF">P8192_04475</name>
</gene>
<dbReference type="EMBL" id="CP121252">
    <property type="protein sequence ID" value="WFP17371.1"/>
    <property type="molecule type" value="Genomic_DNA"/>
</dbReference>
<accession>A0ABY8H8K6</accession>
<proteinExistence type="predicted"/>
<dbReference type="RefSeq" id="WP_278158803.1">
    <property type="nucleotide sequence ID" value="NZ_CP121252.1"/>
</dbReference>
<protein>
    <submittedName>
        <fullName evidence="1">Uncharacterized protein</fullName>
    </submittedName>
</protein>
<reference evidence="1 2" key="1">
    <citation type="submission" date="2023-04" db="EMBL/GenBank/DDBJ databases">
        <title>Funneling lignin-derived compounds into biodiesel using alkali-halophilic Citricoccus sp. P2.</title>
        <authorList>
            <person name="Luo C.-B."/>
        </authorList>
    </citation>
    <scope>NUCLEOTIDE SEQUENCE [LARGE SCALE GENOMIC DNA]</scope>
    <source>
        <strain evidence="1 2">P2</strain>
    </source>
</reference>
<evidence type="ECO:0000313" key="2">
    <source>
        <dbReference type="Proteomes" id="UP001219037"/>
    </source>
</evidence>
<evidence type="ECO:0000313" key="1">
    <source>
        <dbReference type="EMBL" id="WFP17371.1"/>
    </source>
</evidence>
<keyword evidence="2" id="KW-1185">Reference proteome</keyword>
<sequence length="219" mass="23212">MLTVEKLFLATLKHRDALSPVSGLLDQALVAAAITDLHETGAVKFGPWDRAEPGQQDDPKVSVVLADHSDLGPLQPTLDALDPYTDQQLSSLVGRSKLNPVPAVGRDLADRDAVLEHTKKIGASTFEEQGDAADEVRSRLATILSGGGSAEASDRFVLGVLEALNAAAVVLGNEPGLEAWTTAEFSSRINDTVGHLPGVYVIRKKADSIPNLFSKSRLA</sequence>
<name>A0ABY8H8K6_9MICC</name>
<dbReference type="Proteomes" id="UP001219037">
    <property type="component" value="Chromosome"/>
</dbReference>